<evidence type="ECO:0000259" key="9">
    <source>
        <dbReference type="Pfam" id="PF01555"/>
    </source>
</evidence>
<keyword evidence="5" id="KW-0680">Restriction system</keyword>
<dbReference type="Gene3D" id="3.40.50.150">
    <property type="entry name" value="Vaccinia Virus protein VP39"/>
    <property type="match status" value="1"/>
</dbReference>
<evidence type="ECO:0000256" key="4">
    <source>
        <dbReference type="ARBA" id="ARBA00022691"/>
    </source>
</evidence>
<keyword evidence="6" id="KW-0238">DNA-binding</keyword>
<keyword evidence="2" id="KW-0489">Methyltransferase</keyword>
<dbReference type="GO" id="GO:0003677">
    <property type="term" value="F:DNA binding"/>
    <property type="evidence" value="ECO:0007669"/>
    <property type="project" value="UniProtKB-KW"/>
</dbReference>
<proteinExistence type="inferred from homology"/>
<evidence type="ECO:0000256" key="5">
    <source>
        <dbReference type="ARBA" id="ARBA00022747"/>
    </source>
</evidence>
<dbReference type="SUPFAM" id="SSF53335">
    <property type="entry name" value="S-adenosyl-L-methionine-dependent methyltransferases"/>
    <property type="match status" value="1"/>
</dbReference>
<dbReference type="EC" id="2.1.1.-" evidence="8"/>
<dbReference type="GO" id="GO:0009307">
    <property type="term" value="P:DNA restriction-modification system"/>
    <property type="evidence" value="ECO:0007669"/>
    <property type="project" value="UniProtKB-KW"/>
</dbReference>
<dbReference type="REBASE" id="92988">
    <property type="entry name" value="M.Bsa12C01ORF815P"/>
</dbReference>
<evidence type="ECO:0000256" key="3">
    <source>
        <dbReference type="ARBA" id="ARBA00022679"/>
    </source>
</evidence>
<evidence type="ECO:0000313" key="10">
    <source>
        <dbReference type="EMBL" id="EIY69795.1"/>
    </source>
</evidence>
<dbReference type="InterPro" id="IPR001091">
    <property type="entry name" value="RM_Methyltransferase"/>
</dbReference>
<keyword evidence="11" id="KW-1185">Reference proteome</keyword>
<evidence type="ECO:0000256" key="6">
    <source>
        <dbReference type="ARBA" id="ARBA00023125"/>
    </source>
</evidence>
<dbReference type="InterPro" id="IPR017985">
    <property type="entry name" value="MeTrfase_CN4_CS"/>
</dbReference>
<evidence type="ECO:0000256" key="8">
    <source>
        <dbReference type="RuleBase" id="RU362026"/>
    </source>
</evidence>
<keyword evidence="3" id="KW-0808">Transferase</keyword>
<reference evidence="10 11" key="1">
    <citation type="submission" date="2012-02" db="EMBL/GenBank/DDBJ databases">
        <title>The Genome Sequence of Bacteroides salyersiae CL02T12C01.</title>
        <authorList>
            <consortium name="The Broad Institute Genome Sequencing Platform"/>
            <person name="Earl A."/>
            <person name="Ward D."/>
            <person name="Feldgarden M."/>
            <person name="Gevers D."/>
            <person name="Zitomersky N.L."/>
            <person name="Coyne M.J."/>
            <person name="Comstock L.E."/>
            <person name="Young S.K."/>
            <person name="Zeng Q."/>
            <person name="Gargeya S."/>
            <person name="Fitzgerald M."/>
            <person name="Haas B."/>
            <person name="Abouelleil A."/>
            <person name="Alvarado L."/>
            <person name="Arachchi H.M."/>
            <person name="Berlin A."/>
            <person name="Chapman S.B."/>
            <person name="Gearin G."/>
            <person name="Goldberg J."/>
            <person name="Griggs A."/>
            <person name="Gujja S."/>
            <person name="Hansen M."/>
            <person name="Heiman D."/>
            <person name="Howarth C."/>
            <person name="Larimer J."/>
            <person name="Lui A."/>
            <person name="MacDonald P.J.P."/>
            <person name="McCowen C."/>
            <person name="Montmayeur A."/>
            <person name="Murphy C."/>
            <person name="Neiman D."/>
            <person name="Pearson M."/>
            <person name="Priest M."/>
            <person name="Roberts A."/>
            <person name="Saif S."/>
            <person name="Shea T."/>
            <person name="Sisk P."/>
            <person name="Stolte C."/>
            <person name="Sykes S."/>
            <person name="Wortman J."/>
            <person name="Nusbaum C."/>
            <person name="Birren B."/>
        </authorList>
    </citation>
    <scope>NUCLEOTIDE SEQUENCE [LARGE SCALE GENOMIC DNA]</scope>
    <source>
        <strain evidence="10 11">CL02T12C01</strain>
    </source>
</reference>
<evidence type="ECO:0000256" key="2">
    <source>
        <dbReference type="ARBA" id="ARBA00022603"/>
    </source>
</evidence>
<dbReference type="GO" id="GO:0032259">
    <property type="term" value="P:methylation"/>
    <property type="evidence" value="ECO:0007669"/>
    <property type="project" value="UniProtKB-KW"/>
</dbReference>
<sequence>MEEQKKIIKIFESKLGSLIQGNSIELLKSKKYLNKLKGKVNLIVTSPPFPLNNKKQYGNEKGDEYLKWFTDLAPIFSDLLADDGSLVIEIGNAWEPERPVQSLLHLECLFGLVKHPTANLRLIQEFICYNPSKLPSPAQWVTVNRIRTVDSYTHVWWLAKNDYPKADNTKVLRPYSKSMEQLLKKGKYNAGKRPSEHNISESGFLKNHGGSISHNFFEMESIDEKRKVRLPHSVLSFSNTNSNDYFLKTCREKSITPHPARMNGGLINFFINFLTDEDDLVLDPFSGSNTTGYCAEKLKRKWISFEIKEDYIEQAILRFSEQELNSSLKEVSNGRKHKK</sequence>
<dbReference type="OrthoDB" id="9800801at2"/>
<dbReference type="InterPro" id="IPR002941">
    <property type="entry name" value="DNA_methylase_N4/N6"/>
</dbReference>
<protein>
    <recommendedName>
        <fullName evidence="8">Methyltransferase</fullName>
        <ecNumber evidence="8">2.1.1.-</ecNumber>
    </recommendedName>
</protein>
<comment type="caution">
    <text evidence="10">The sequence shown here is derived from an EMBL/GenBank/DDBJ whole genome shotgun (WGS) entry which is preliminary data.</text>
</comment>
<dbReference type="GO" id="GO:0015667">
    <property type="term" value="F:site-specific DNA-methyltransferase (cytosine-N4-specific) activity"/>
    <property type="evidence" value="ECO:0007669"/>
    <property type="project" value="UniProtKB-EC"/>
</dbReference>
<dbReference type="PATRIC" id="fig|997887.3.peg.849"/>
<evidence type="ECO:0000313" key="11">
    <source>
        <dbReference type="Proteomes" id="UP000005150"/>
    </source>
</evidence>
<comment type="catalytic activity">
    <reaction evidence="7">
        <text>a 2'-deoxycytidine in DNA + S-adenosyl-L-methionine = an N(4)-methyl-2'-deoxycytidine in DNA + S-adenosyl-L-homocysteine + H(+)</text>
        <dbReference type="Rhea" id="RHEA:16857"/>
        <dbReference type="Rhea" id="RHEA-COMP:11369"/>
        <dbReference type="Rhea" id="RHEA-COMP:13674"/>
        <dbReference type="ChEBI" id="CHEBI:15378"/>
        <dbReference type="ChEBI" id="CHEBI:57856"/>
        <dbReference type="ChEBI" id="CHEBI:59789"/>
        <dbReference type="ChEBI" id="CHEBI:85452"/>
        <dbReference type="ChEBI" id="CHEBI:137933"/>
        <dbReference type="EC" id="2.1.1.113"/>
    </reaction>
</comment>
<name>I8Z317_9BACE</name>
<organism evidence="10 11">
    <name type="scientific">Bacteroides salyersiae CL02T12C01</name>
    <dbReference type="NCBI Taxonomy" id="997887"/>
    <lineage>
        <taxon>Bacteria</taxon>
        <taxon>Pseudomonadati</taxon>
        <taxon>Bacteroidota</taxon>
        <taxon>Bacteroidia</taxon>
        <taxon>Bacteroidales</taxon>
        <taxon>Bacteroidaceae</taxon>
        <taxon>Bacteroides</taxon>
    </lineage>
</organism>
<dbReference type="AlphaFoldDB" id="I8Z317"/>
<accession>I8Z317</accession>
<dbReference type="GO" id="GO:0008170">
    <property type="term" value="F:N-methyltransferase activity"/>
    <property type="evidence" value="ECO:0007669"/>
    <property type="project" value="InterPro"/>
</dbReference>
<feature type="domain" description="DNA methylase N-4/N-6" evidence="9">
    <location>
        <begin position="40"/>
        <end position="315"/>
    </location>
</feature>
<evidence type="ECO:0000256" key="7">
    <source>
        <dbReference type="ARBA" id="ARBA00049120"/>
    </source>
</evidence>
<dbReference type="RefSeq" id="WP_007478811.1">
    <property type="nucleotide sequence ID" value="NZ_JH724307.1"/>
</dbReference>
<dbReference type="HOGENOM" id="CLU_024927_1_0_10"/>
<dbReference type="InterPro" id="IPR029063">
    <property type="entry name" value="SAM-dependent_MTases_sf"/>
</dbReference>
<dbReference type="Proteomes" id="UP000005150">
    <property type="component" value="Unassembled WGS sequence"/>
</dbReference>
<dbReference type="PRINTS" id="PR00508">
    <property type="entry name" value="S21N4MTFRASE"/>
</dbReference>
<evidence type="ECO:0000256" key="1">
    <source>
        <dbReference type="ARBA" id="ARBA00010203"/>
    </source>
</evidence>
<gene>
    <name evidence="10" type="ORF">HMPREF1071_00815</name>
</gene>
<comment type="similarity">
    <text evidence="1">Belongs to the N(4)/N(6)-methyltransferase family. N(4) subfamily.</text>
</comment>
<dbReference type="GeneID" id="93115697"/>
<keyword evidence="4" id="KW-0949">S-adenosyl-L-methionine</keyword>
<dbReference type="Pfam" id="PF01555">
    <property type="entry name" value="N6_N4_Mtase"/>
    <property type="match status" value="1"/>
</dbReference>
<dbReference type="EMBL" id="AGXV01000010">
    <property type="protein sequence ID" value="EIY69795.1"/>
    <property type="molecule type" value="Genomic_DNA"/>
</dbReference>
<dbReference type="PROSITE" id="PS00093">
    <property type="entry name" value="N4_MTASE"/>
    <property type="match status" value="1"/>
</dbReference>